<dbReference type="OrthoDB" id="1450439at2"/>
<evidence type="ECO:0000313" key="2">
    <source>
        <dbReference type="Proteomes" id="UP000199403"/>
    </source>
</evidence>
<keyword evidence="1" id="KW-0808">Transferase</keyword>
<sequence length="347" mass="40079">MKILLITIHDSTDLKFGDTVIASEVRRTLSNNHSVSVFSKREVSCVNPLLVAFRSLFFLPKSAWGFKIKDPNELKRRFDRVIFFGPNWLVNHREFSDDVFYIYDNMALNIAIRVKNNQTGFGFYQMYLRAQILCWNFLMKAAFVKKVLVSRKDHLFGVLNGSYKQICIPNGIKYVSNYSVTIGPKVHRIGFFGSLDSEQSFRALRFLVELNTVFIQKGVKPRFNIYGARASREVVDLCRNARFNFIGPYESIETMRKENDIFLFPMFSGTGIKNRILESISGNLPFVTNSFAVYGSIDLPDELVIASNKSEDWFHKILSFSDNPVLVSFSTRNLSWDFRLKKLEELL</sequence>
<protein>
    <submittedName>
        <fullName evidence="1">Glycosyl transferases group 1</fullName>
    </submittedName>
</protein>
<dbReference type="RefSeq" id="WP_092175799.1">
    <property type="nucleotide sequence ID" value="NZ_FNZH01000004.1"/>
</dbReference>
<dbReference type="AlphaFoldDB" id="A0A1H6ZBE9"/>
<keyword evidence="2" id="KW-1185">Reference proteome</keyword>
<gene>
    <name evidence="1" type="ORF">SAMN05192553_104364</name>
</gene>
<dbReference type="GO" id="GO:0016740">
    <property type="term" value="F:transferase activity"/>
    <property type="evidence" value="ECO:0007669"/>
    <property type="project" value="UniProtKB-KW"/>
</dbReference>
<accession>A0A1H6ZBE9</accession>
<dbReference type="Pfam" id="PF13692">
    <property type="entry name" value="Glyco_trans_1_4"/>
    <property type="match status" value="1"/>
</dbReference>
<name>A0A1H6ZBE9_9BACT</name>
<dbReference type="STRING" id="1416801.SAMN05192553_104364"/>
<reference evidence="2" key="1">
    <citation type="submission" date="2016-10" db="EMBL/GenBank/DDBJ databases">
        <authorList>
            <person name="Varghese N."/>
            <person name="Submissions S."/>
        </authorList>
    </citation>
    <scope>NUCLEOTIDE SEQUENCE [LARGE SCALE GENOMIC DNA]</scope>
    <source>
        <strain evidence="2">IBRC-M 10761</strain>
    </source>
</reference>
<evidence type="ECO:0000313" key="1">
    <source>
        <dbReference type="EMBL" id="SEJ50759.1"/>
    </source>
</evidence>
<organism evidence="1 2">
    <name type="scientific">Cyclobacterium xiamenense</name>
    <dbReference type="NCBI Taxonomy" id="1297121"/>
    <lineage>
        <taxon>Bacteria</taxon>
        <taxon>Pseudomonadati</taxon>
        <taxon>Bacteroidota</taxon>
        <taxon>Cytophagia</taxon>
        <taxon>Cytophagales</taxon>
        <taxon>Cyclobacteriaceae</taxon>
        <taxon>Cyclobacterium</taxon>
    </lineage>
</organism>
<dbReference type="Proteomes" id="UP000199403">
    <property type="component" value="Unassembled WGS sequence"/>
</dbReference>
<dbReference type="EMBL" id="FNZH01000004">
    <property type="protein sequence ID" value="SEJ50759.1"/>
    <property type="molecule type" value="Genomic_DNA"/>
</dbReference>
<proteinExistence type="predicted"/>